<feature type="transmembrane region" description="Helical" evidence="1">
    <location>
        <begin position="7"/>
        <end position="27"/>
    </location>
</feature>
<keyword evidence="1" id="KW-0812">Transmembrane</keyword>
<evidence type="ECO:0000313" key="3">
    <source>
        <dbReference type="Proteomes" id="UP000823886"/>
    </source>
</evidence>
<feature type="transmembrane region" description="Helical" evidence="1">
    <location>
        <begin position="252"/>
        <end position="270"/>
    </location>
</feature>
<keyword evidence="1" id="KW-0472">Membrane</keyword>
<organism evidence="2 3">
    <name type="scientific">Candidatus Blautia merdavium</name>
    <dbReference type="NCBI Taxonomy" id="2838494"/>
    <lineage>
        <taxon>Bacteria</taxon>
        <taxon>Bacillati</taxon>
        <taxon>Bacillota</taxon>
        <taxon>Clostridia</taxon>
        <taxon>Lachnospirales</taxon>
        <taxon>Lachnospiraceae</taxon>
        <taxon>Blautia</taxon>
    </lineage>
</organism>
<dbReference type="Proteomes" id="UP000823886">
    <property type="component" value="Unassembled WGS sequence"/>
</dbReference>
<feature type="transmembrane region" description="Helical" evidence="1">
    <location>
        <begin position="413"/>
        <end position="433"/>
    </location>
</feature>
<reference evidence="2" key="1">
    <citation type="journal article" date="2021" name="PeerJ">
        <title>Extensive microbial diversity within the chicken gut microbiome revealed by metagenomics and culture.</title>
        <authorList>
            <person name="Gilroy R."/>
            <person name="Ravi A."/>
            <person name="Getino M."/>
            <person name="Pursley I."/>
            <person name="Horton D.L."/>
            <person name="Alikhan N.F."/>
            <person name="Baker D."/>
            <person name="Gharbi K."/>
            <person name="Hall N."/>
            <person name="Watson M."/>
            <person name="Adriaenssens E.M."/>
            <person name="Foster-Nyarko E."/>
            <person name="Jarju S."/>
            <person name="Secka A."/>
            <person name="Antonio M."/>
            <person name="Oren A."/>
            <person name="Chaudhuri R.R."/>
            <person name="La Ragione R."/>
            <person name="Hildebrand F."/>
            <person name="Pallen M.J."/>
        </authorList>
    </citation>
    <scope>NUCLEOTIDE SEQUENCE</scope>
    <source>
        <strain evidence="2">ChiBcec2-3848</strain>
    </source>
</reference>
<sequence length="464" mass="53503">MLFVKELKKICFSIAYLLFIGLLLFSWHENFYGVTSKEIQASRGMETSITSQVRGESILAKPEEGAENYGPIKKEIPEKIMCGGTDMLMIEYLKNSYATYPFHYYKEAVLSIEEQKEILSIIEEITGLSEMQIKNLPDDYFPTVNGNIIHMSEEVAQNQDGSFRLQTDNSNPSQEKEDHTKHFIAQVSYERFKELMAKAAEIIGPGSNYSMESLLEYYGQVEMTYEEAMNEYNKTVNDDKVSTAFARLFCDYMTRVLGLYPVFIVAVFWLKDRRNKMSELINSKQIKSARLIIVRTFAILTAVMLPVILLSFESLVPLMKYSYDTGIVIDEFAFMKYILWWLLPTVMTVTGLGTFLTVLTSAPIAIFVQFVWWFMDSAVTGLSGDIRFFTLMIRHNTLNGLELIQQNFYSILLNRGLLLLISFALISLSIAVYNRKRGGKLDYDYFIQKYSGLFKKRFLARFQK</sequence>
<accession>A0A9D2TDC3</accession>
<reference evidence="2" key="2">
    <citation type="submission" date="2021-04" db="EMBL/GenBank/DDBJ databases">
        <authorList>
            <person name="Gilroy R."/>
        </authorList>
    </citation>
    <scope>NUCLEOTIDE SEQUENCE</scope>
    <source>
        <strain evidence="2">ChiBcec2-3848</strain>
    </source>
</reference>
<dbReference type="EMBL" id="DWVZ01000184">
    <property type="protein sequence ID" value="HJC64573.1"/>
    <property type="molecule type" value="Genomic_DNA"/>
</dbReference>
<proteinExistence type="predicted"/>
<protein>
    <submittedName>
        <fullName evidence="2">ABC transporter permease</fullName>
    </submittedName>
</protein>
<keyword evidence="1" id="KW-1133">Transmembrane helix</keyword>
<name>A0A9D2TDC3_9FIRM</name>
<feature type="transmembrane region" description="Helical" evidence="1">
    <location>
        <begin position="291"/>
        <end position="312"/>
    </location>
</feature>
<dbReference type="AlphaFoldDB" id="A0A9D2TDC3"/>
<evidence type="ECO:0000313" key="2">
    <source>
        <dbReference type="EMBL" id="HJC64573.1"/>
    </source>
</evidence>
<evidence type="ECO:0000256" key="1">
    <source>
        <dbReference type="SAM" id="Phobius"/>
    </source>
</evidence>
<comment type="caution">
    <text evidence="2">The sequence shown here is derived from an EMBL/GenBank/DDBJ whole genome shotgun (WGS) entry which is preliminary data.</text>
</comment>
<gene>
    <name evidence="2" type="ORF">H9753_13335</name>
</gene>